<protein>
    <submittedName>
        <fullName evidence="1">TylF/MycF family methyltransferase</fullName>
    </submittedName>
</protein>
<comment type="caution">
    <text evidence="1">The sequence shown here is derived from an EMBL/GenBank/DDBJ whole genome shotgun (WGS) entry which is preliminary data.</text>
</comment>
<organism evidence="1 2">
    <name type="scientific">Actinomadura parmotrematis</name>
    <dbReference type="NCBI Taxonomy" id="2864039"/>
    <lineage>
        <taxon>Bacteria</taxon>
        <taxon>Bacillati</taxon>
        <taxon>Actinomycetota</taxon>
        <taxon>Actinomycetes</taxon>
        <taxon>Streptosporangiales</taxon>
        <taxon>Thermomonosporaceae</taxon>
        <taxon>Actinomadura</taxon>
    </lineage>
</organism>
<dbReference type="SUPFAM" id="SSF53335">
    <property type="entry name" value="S-adenosyl-L-methionine-dependent methyltransferases"/>
    <property type="match status" value="1"/>
</dbReference>
<dbReference type="Gene3D" id="3.40.50.150">
    <property type="entry name" value="Vaccinia Virus protein VP39"/>
    <property type="match status" value="1"/>
</dbReference>
<dbReference type="GO" id="GO:0032259">
    <property type="term" value="P:methylation"/>
    <property type="evidence" value="ECO:0007669"/>
    <property type="project" value="UniProtKB-KW"/>
</dbReference>
<gene>
    <name evidence="1" type="ORF">K1Y72_18120</name>
</gene>
<dbReference type="GO" id="GO:0008168">
    <property type="term" value="F:methyltransferase activity"/>
    <property type="evidence" value="ECO:0007669"/>
    <property type="project" value="UniProtKB-KW"/>
</dbReference>
<keyword evidence="1" id="KW-0808">Transferase</keyword>
<dbReference type="RefSeq" id="WP_220167524.1">
    <property type="nucleotide sequence ID" value="NZ_JAIBOA010000010.1"/>
</dbReference>
<keyword evidence="1" id="KW-0489">Methyltransferase</keyword>
<keyword evidence="2" id="KW-1185">Reference proteome</keyword>
<reference evidence="1 2" key="1">
    <citation type="submission" date="2021-07" db="EMBL/GenBank/DDBJ databases">
        <title>Actinomadura sp. PM05-2 isolated from lichen.</title>
        <authorList>
            <person name="Somphong A."/>
            <person name="Phongsopitanun W."/>
            <person name="Tanasupawat S."/>
            <person name="Peongsungnone V."/>
        </authorList>
    </citation>
    <scope>NUCLEOTIDE SEQUENCE [LARGE SCALE GENOMIC DNA]</scope>
    <source>
        <strain evidence="1 2">PM05-2</strain>
    </source>
</reference>
<dbReference type="PANTHER" id="PTHR40036:SF1">
    <property type="entry name" value="MACROCIN O-METHYLTRANSFERASE"/>
    <property type="match status" value="1"/>
</dbReference>
<dbReference type="EMBL" id="JAIBOA010000010">
    <property type="protein sequence ID" value="MBW8484305.1"/>
    <property type="molecule type" value="Genomic_DNA"/>
</dbReference>
<evidence type="ECO:0000313" key="2">
    <source>
        <dbReference type="Proteomes" id="UP000774570"/>
    </source>
</evidence>
<dbReference type="Proteomes" id="UP000774570">
    <property type="component" value="Unassembled WGS sequence"/>
</dbReference>
<dbReference type="Pfam" id="PF05711">
    <property type="entry name" value="TylF"/>
    <property type="match status" value="1"/>
</dbReference>
<evidence type="ECO:0000313" key="1">
    <source>
        <dbReference type="EMBL" id="MBW8484305.1"/>
    </source>
</evidence>
<proteinExistence type="predicted"/>
<dbReference type="InterPro" id="IPR008884">
    <property type="entry name" value="TylF_MeTrfase"/>
</dbReference>
<sequence length="267" mass="28663">MTAPPDPGARLYLDLLKRCLLGLLQEDPPIPTPWRPGDRFDAAARRAGADWPSRAHTMVGLARLDHLEALVGRILADGVPGDLLEAGVARGGTTIFLRGLLKAHGRTDRTVWAADSFRGFPRPGEPGGDSPLAGRIAGALAGAAADSAYARFLRGTSLAEVRHAFDTYGLLDERVRFLPGWFGDTLPAAPVDRLALLRLDADLYGSTRDALAALYPKVAAGGYVVVDDYLVIDECRAAVHDHLDAAGETADLEEIDHSAVFWRKAPR</sequence>
<name>A0ABS7FWE6_9ACTN</name>
<accession>A0ABS7FWE6</accession>
<dbReference type="InterPro" id="IPR029063">
    <property type="entry name" value="SAM-dependent_MTases_sf"/>
</dbReference>
<dbReference type="PANTHER" id="PTHR40036">
    <property type="entry name" value="MACROCIN O-METHYLTRANSFERASE"/>
    <property type="match status" value="1"/>
</dbReference>